<evidence type="ECO:0000256" key="5">
    <source>
        <dbReference type="ARBA" id="ARBA00023270"/>
    </source>
</evidence>
<comment type="catalytic activity">
    <reaction evidence="8">
        <text>2-deoxy-D-ribose 5-phosphate = D-glyceraldehyde 3-phosphate + acetaldehyde</text>
        <dbReference type="Rhea" id="RHEA:12821"/>
        <dbReference type="ChEBI" id="CHEBI:15343"/>
        <dbReference type="ChEBI" id="CHEBI:59776"/>
        <dbReference type="ChEBI" id="CHEBI:62877"/>
        <dbReference type="EC" id="4.1.2.4"/>
    </reaction>
</comment>
<dbReference type="GO" id="GO:0005737">
    <property type="term" value="C:cytoplasm"/>
    <property type="evidence" value="ECO:0007669"/>
    <property type="project" value="InterPro"/>
</dbReference>
<gene>
    <name evidence="9" type="ORF">GM51_5450</name>
</gene>
<comment type="similarity">
    <text evidence="2">Belongs to the DeoC/FbaB aldolase family. DeoC type 2 subfamily.</text>
</comment>
<sequence>MVTTAAALTDGSLASIKGFLKTLSPVDQVGAEARAAMLATRSIKTASKKWAIDMAISMIDLTTLEGADTDGKVKAICNKAIRPDPTDSTVPHVGAICVYNDMVATARKHLDESGGADIPVAAVSTAFPSGRASLEVKERDTKDAIADGATEIDMVIDRGAFLSGDLEKVYSEIVYIKSICGDKAHLKVILETGELVTYDNVRKASFLAMAAGADFIKTSTGKVAPAATAPVVLVMLEAVRDFYEMTGVRIGVKPAGGIRTTKDAIKQLVLVKETAGDEWLNPELFRIGASALLNDLLMQRQKLVSGHYGGPNYVTLD</sequence>
<evidence type="ECO:0000256" key="7">
    <source>
        <dbReference type="ARBA" id="ARBA00032755"/>
    </source>
</evidence>
<dbReference type="CDD" id="cd00959">
    <property type="entry name" value="DeoC"/>
    <property type="match status" value="1"/>
</dbReference>
<dbReference type="InterPro" id="IPR011343">
    <property type="entry name" value="DeoC"/>
</dbReference>
<evidence type="ECO:0000256" key="2">
    <source>
        <dbReference type="ARBA" id="ARBA00009473"/>
    </source>
</evidence>
<evidence type="ECO:0000313" key="9">
    <source>
        <dbReference type="EMBL" id="KGA20225.1"/>
    </source>
</evidence>
<proteinExistence type="inferred from homology"/>
<dbReference type="EMBL" id="JNSL01000023">
    <property type="protein sequence ID" value="KGA20225.1"/>
    <property type="molecule type" value="Genomic_DNA"/>
</dbReference>
<evidence type="ECO:0000256" key="6">
    <source>
        <dbReference type="ARBA" id="ARBA00031814"/>
    </source>
</evidence>
<dbReference type="SUPFAM" id="SSF51569">
    <property type="entry name" value="Aldolase"/>
    <property type="match status" value="1"/>
</dbReference>
<dbReference type="InterPro" id="IPR002915">
    <property type="entry name" value="DeoC/FbaB/LacD_aldolase"/>
</dbReference>
<dbReference type="Pfam" id="PF01791">
    <property type="entry name" value="DeoC"/>
    <property type="match status" value="1"/>
</dbReference>
<dbReference type="PANTHER" id="PTHR10889:SF3">
    <property type="entry name" value="DEOXYRIBOSE-PHOSPHATE ALDOLASE"/>
    <property type="match status" value="1"/>
</dbReference>
<evidence type="ECO:0000256" key="8">
    <source>
        <dbReference type="ARBA" id="ARBA00048791"/>
    </source>
</evidence>
<dbReference type="SMART" id="SM01133">
    <property type="entry name" value="DeoC"/>
    <property type="match status" value="1"/>
</dbReference>
<comment type="caution">
    <text evidence="9">The sequence shown here is derived from an EMBL/GenBank/DDBJ whole genome shotgun (WGS) entry which is preliminary data.</text>
</comment>
<organism evidence="9">
    <name type="scientific">freshwater metagenome</name>
    <dbReference type="NCBI Taxonomy" id="449393"/>
    <lineage>
        <taxon>unclassified sequences</taxon>
        <taxon>metagenomes</taxon>
        <taxon>ecological metagenomes</taxon>
    </lineage>
</organism>
<dbReference type="Gene3D" id="3.20.20.70">
    <property type="entry name" value="Aldolase class I"/>
    <property type="match status" value="1"/>
</dbReference>
<dbReference type="InterPro" id="IPR013785">
    <property type="entry name" value="Aldolase_TIM"/>
</dbReference>
<evidence type="ECO:0000256" key="4">
    <source>
        <dbReference type="ARBA" id="ARBA00023239"/>
    </source>
</evidence>
<evidence type="ECO:0000256" key="1">
    <source>
        <dbReference type="ARBA" id="ARBA00004816"/>
    </source>
</evidence>
<keyword evidence="4" id="KW-0456">Lyase</keyword>
<evidence type="ECO:0000256" key="3">
    <source>
        <dbReference type="ARBA" id="ARBA00012515"/>
    </source>
</evidence>
<dbReference type="AlphaFoldDB" id="A0A094Q7P9"/>
<reference evidence="9" key="1">
    <citation type="submission" date="2014-06" db="EMBL/GenBank/DDBJ databases">
        <title>Key roles for freshwater Actinobacteria revealed by deep metagenomic sequencing.</title>
        <authorList>
            <person name="Ghai R."/>
            <person name="Mizuno C.M."/>
            <person name="Picazo A."/>
            <person name="Camacho A."/>
            <person name="Rodriguez-Valera F."/>
        </authorList>
    </citation>
    <scope>NUCLEOTIDE SEQUENCE</scope>
</reference>
<dbReference type="NCBIfam" id="TIGR00126">
    <property type="entry name" value="deoC"/>
    <property type="match status" value="1"/>
</dbReference>
<dbReference type="GO" id="GO:0016052">
    <property type="term" value="P:carbohydrate catabolic process"/>
    <property type="evidence" value="ECO:0007669"/>
    <property type="project" value="TreeGrafter"/>
</dbReference>
<accession>A0A094Q7P9</accession>
<keyword evidence="5" id="KW-0704">Schiff base</keyword>
<comment type="pathway">
    <text evidence="1">Carbohydrate degradation; 2-deoxy-D-ribose 1-phosphate degradation; D-glyceraldehyde 3-phosphate and acetaldehyde from 2-deoxy-alpha-D-ribose 1-phosphate: step 2/2.</text>
</comment>
<dbReference type="GO" id="GO:0004139">
    <property type="term" value="F:deoxyribose-phosphate aldolase activity"/>
    <property type="evidence" value="ECO:0007669"/>
    <property type="project" value="UniProtKB-EC"/>
</dbReference>
<dbReference type="GO" id="GO:0009264">
    <property type="term" value="P:deoxyribonucleotide catabolic process"/>
    <property type="evidence" value="ECO:0007669"/>
    <property type="project" value="InterPro"/>
</dbReference>
<dbReference type="EC" id="4.1.2.4" evidence="3"/>
<name>A0A094Q7P9_9ZZZZ</name>
<dbReference type="PANTHER" id="PTHR10889">
    <property type="entry name" value="DEOXYRIBOSE-PHOSPHATE ALDOLASE"/>
    <property type="match status" value="1"/>
</dbReference>
<dbReference type="FunFam" id="3.20.20.70:FF:000106">
    <property type="entry name" value="Deoxyribose-phosphate aldolase"/>
    <property type="match status" value="1"/>
</dbReference>
<protein>
    <recommendedName>
        <fullName evidence="3">deoxyribose-phosphate aldolase</fullName>
        <ecNumber evidence="3">4.1.2.4</ecNumber>
    </recommendedName>
    <alternativeName>
        <fullName evidence="7">2-deoxy-D-ribose 5-phosphate aldolase</fullName>
    </alternativeName>
    <alternativeName>
        <fullName evidence="6">Phosphodeoxyriboaldolase</fullName>
    </alternativeName>
</protein>